<reference evidence="1" key="1">
    <citation type="journal article" date="2020" name="mSystems">
        <title>Genome- and Community-Level Interaction Insights into Carbon Utilization and Element Cycling Functions of Hydrothermarchaeota in Hydrothermal Sediment.</title>
        <authorList>
            <person name="Zhou Z."/>
            <person name="Liu Y."/>
            <person name="Xu W."/>
            <person name="Pan J."/>
            <person name="Luo Z.H."/>
            <person name="Li M."/>
        </authorList>
    </citation>
    <scope>NUCLEOTIDE SEQUENCE</scope>
    <source>
        <strain evidence="1">HyVt-347</strain>
    </source>
</reference>
<evidence type="ECO:0000313" key="1">
    <source>
        <dbReference type="EMBL" id="HET99505.1"/>
    </source>
</evidence>
<sequence>MRTATRLHCHQAWGQRGEKPDQLRTRNLFAKHNVPGRVGAVRLENPFGNIQPDRANFHDGRLPV</sequence>
<comment type="caution">
    <text evidence="1">The sequence shown here is derived from an EMBL/GenBank/DDBJ whole genome shotgun (WGS) entry which is preliminary data.</text>
</comment>
<gene>
    <name evidence="1" type="ORF">ENH89_03855</name>
</gene>
<protein>
    <submittedName>
        <fullName evidence="1">Uncharacterized protein</fullName>
    </submittedName>
</protein>
<dbReference type="AlphaFoldDB" id="A0A9C9TG94"/>
<name>A0A9C9TG94_9HYPH</name>
<dbReference type="EMBL" id="DRGN01000054">
    <property type="protein sequence ID" value="HET99505.1"/>
    <property type="molecule type" value="Genomic_DNA"/>
</dbReference>
<proteinExistence type="predicted"/>
<evidence type="ECO:0000313" key="2">
    <source>
        <dbReference type="Proteomes" id="UP000885680"/>
    </source>
</evidence>
<dbReference type="Proteomes" id="UP000885680">
    <property type="component" value="Unassembled WGS sequence"/>
</dbReference>
<accession>A0A9C9TG94</accession>
<organism evidence="1 2">
    <name type="scientific">Aurantimonas coralicida</name>
    <dbReference type="NCBI Taxonomy" id="182270"/>
    <lineage>
        <taxon>Bacteria</taxon>
        <taxon>Pseudomonadati</taxon>
        <taxon>Pseudomonadota</taxon>
        <taxon>Alphaproteobacteria</taxon>
        <taxon>Hyphomicrobiales</taxon>
        <taxon>Aurantimonadaceae</taxon>
        <taxon>Aurantimonas</taxon>
    </lineage>
</organism>